<evidence type="ECO:0000313" key="9">
    <source>
        <dbReference type="EMBL" id="KAF2672533.1"/>
    </source>
</evidence>
<dbReference type="PROSITE" id="PS00141">
    <property type="entry name" value="ASP_PROTEASE"/>
    <property type="match status" value="1"/>
</dbReference>
<evidence type="ECO:0000256" key="1">
    <source>
        <dbReference type="ARBA" id="ARBA00007447"/>
    </source>
</evidence>
<gene>
    <name evidence="9" type="ORF">BT63DRAFT_468491</name>
</gene>
<comment type="similarity">
    <text evidence="1 6">Belongs to the peptidase A1 family.</text>
</comment>
<accession>A0A6A6UM53</accession>
<evidence type="ECO:0000259" key="8">
    <source>
        <dbReference type="PROSITE" id="PS51767"/>
    </source>
</evidence>
<feature type="active site" evidence="5">
    <location>
        <position position="110"/>
    </location>
</feature>
<evidence type="ECO:0000256" key="2">
    <source>
        <dbReference type="ARBA" id="ARBA00022670"/>
    </source>
</evidence>
<dbReference type="PANTHER" id="PTHR47966">
    <property type="entry name" value="BETA-SITE APP-CLEAVING ENZYME, ISOFORM A-RELATED"/>
    <property type="match status" value="1"/>
</dbReference>
<evidence type="ECO:0000256" key="3">
    <source>
        <dbReference type="ARBA" id="ARBA00022750"/>
    </source>
</evidence>
<keyword evidence="3 6" id="KW-0064">Aspartyl protease</keyword>
<reference evidence="9" key="1">
    <citation type="journal article" date="2020" name="Stud. Mycol.">
        <title>101 Dothideomycetes genomes: a test case for predicting lifestyles and emergence of pathogens.</title>
        <authorList>
            <person name="Haridas S."/>
            <person name="Albert R."/>
            <person name="Binder M."/>
            <person name="Bloem J."/>
            <person name="Labutti K."/>
            <person name="Salamov A."/>
            <person name="Andreopoulos B."/>
            <person name="Baker S."/>
            <person name="Barry K."/>
            <person name="Bills G."/>
            <person name="Bluhm B."/>
            <person name="Cannon C."/>
            <person name="Castanera R."/>
            <person name="Culley D."/>
            <person name="Daum C."/>
            <person name="Ezra D."/>
            <person name="Gonzalez J."/>
            <person name="Henrissat B."/>
            <person name="Kuo A."/>
            <person name="Liang C."/>
            <person name="Lipzen A."/>
            <person name="Lutzoni F."/>
            <person name="Magnuson J."/>
            <person name="Mondo S."/>
            <person name="Nolan M."/>
            <person name="Ohm R."/>
            <person name="Pangilinan J."/>
            <person name="Park H.-J."/>
            <person name="Ramirez L."/>
            <person name="Alfaro M."/>
            <person name="Sun H."/>
            <person name="Tritt A."/>
            <person name="Yoshinaga Y."/>
            <person name="Zwiers L.-H."/>
            <person name="Turgeon B."/>
            <person name="Goodwin S."/>
            <person name="Spatafora J."/>
            <person name="Crous P."/>
            <person name="Grigoriev I."/>
        </authorList>
    </citation>
    <scope>NUCLEOTIDE SEQUENCE</scope>
    <source>
        <strain evidence="9">CBS 115976</strain>
    </source>
</reference>
<dbReference type="InterPro" id="IPR034163">
    <property type="entry name" value="Aspergillopepsin-like_cat_dom"/>
</dbReference>
<evidence type="ECO:0000256" key="5">
    <source>
        <dbReference type="PIRSR" id="PIRSR601461-1"/>
    </source>
</evidence>
<dbReference type="Pfam" id="PF00026">
    <property type="entry name" value="Asp"/>
    <property type="match status" value="1"/>
</dbReference>
<feature type="signal peptide" evidence="7">
    <location>
        <begin position="1"/>
        <end position="23"/>
    </location>
</feature>
<dbReference type="InterPro" id="IPR033121">
    <property type="entry name" value="PEPTIDASE_A1"/>
</dbReference>
<dbReference type="InterPro" id="IPR001461">
    <property type="entry name" value="Aspartic_peptidase_A1"/>
</dbReference>
<dbReference type="Proteomes" id="UP000799302">
    <property type="component" value="Unassembled WGS sequence"/>
</dbReference>
<dbReference type="InterPro" id="IPR021109">
    <property type="entry name" value="Peptidase_aspartic_dom_sf"/>
</dbReference>
<feature type="chain" id="PRO_5025449236" evidence="7">
    <location>
        <begin position="24"/>
        <end position="411"/>
    </location>
</feature>
<dbReference type="CDD" id="cd06097">
    <property type="entry name" value="Aspergillopepsin_like"/>
    <property type="match status" value="1"/>
</dbReference>
<keyword evidence="4 6" id="KW-0378">Hydrolase</keyword>
<evidence type="ECO:0000256" key="7">
    <source>
        <dbReference type="SAM" id="SignalP"/>
    </source>
</evidence>
<dbReference type="PANTHER" id="PTHR47966:SF2">
    <property type="entry name" value="ASPERGILLOPEPSIN-1-RELATED"/>
    <property type="match status" value="1"/>
</dbReference>
<evidence type="ECO:0000313" key="10">
    <source>
        <dbReference type="Proteomes" id="UP000799302"/>
    </source>
</evidence>
<dbReference type="Gene3D" id="2.40.70.10">
    <property type="entry name" value="Acid Proteases"/>
    <property type="match status" value="2"/>
</dbReference>
<dbReference type="AlphaFoldDB" id="A0A6A6UM53"/>
<name>A0A6A6UM53_9PEZI</name>
<dbReference type="PRINTS" id="PR00792">
    <property type="entry name" value="PEPSIN"/>
</dbReference>
<dbReference type="EMBL" id="MU004232">
    <property type="protein sequence ID" value="KAF2672533.1"/>
    <property type="molecule type" value="Genomic_DNA"/>
</dbReference>
<dbReference type="InterPro" id="IPR001969">
    <property type="entry name" value="Aspartic_peptidase_AS"/>
</dbReference>
<dbReference type="OrthoDB" id="2747330at2759"/>
<keyword evidence="10" id="KW-1185">Reference proteome</keyword>
<feature type="active site" evidence="5">
    <location>
        <position position="296"/>
    </location>
</feature>
<keyword evidence="2 6" id="KW-0645">Protease</keyword>
<feature type="domain" description="Peptidase A1" evidence="8">
    <location>
        <begin position="94"/>
        <end position="405"/>
    </location>
</feature>
<evidence type="ECO:0000256" key="6">
    <source>
        <dbReference type="RuleBase" id="RU000454"/>
    </source>
</evidence>
<proteinExistence type="inferred from homology"/>
<keyword evidence="7" id="KW-0732">Signal</keyword>
<organism evidence="9 10">
    <name type="scientific">Microthyrium microscopicum</name>
    <dbReference type="NCBI Taxonomy" id="703497"/>
    <lineage>
        <taxon>Eukaryota</taxon>
        <taxon>Fungi</taxon>
        <taxon>Dikarya</taxon>
        <taxon>Ascomycota</taxon>
        <taxon>Pezizomycotina</taxon>
        <taxon>Dothideomycetes</taxon>
        <taxon>Dothideomycetes incertae sedis</taxon>
        <taxon>Microthyriales</taxon>
        <taxon>Microthyriaceae</taxon>
        <taxon>Microthyrium</taxon>
    </lineage>
</organism>
<dbReference type="SUPFAM" id="SSF50630">
    <property type="entry name" value="Acid proteases"/>
    <property type="match status" value="1"/>
</dbReference>
<dbReference type="GO" id="GO:0006508">
    <property type="term" value="P:proteolysis"/>
    <property type="evidence" value="ECO:0007669"/>
    <property type="project" value="UniProtKB-KW"/>
</dbReference>
<evidence type="ECO:0000256" key="4">
    <source>
        <dbReference type="ARBA" id="ARBA00022801"/>
    </source>
</evidence>
<sequence>MISQIAGLGVCFCFFLVLPSSTGTSLNAKGKTFTLHQTAVPRARPWFAAKSVKDTHLKYQLRVPIEIENALSQEIPPNQTSVSARPGTRTDQMYVVNVQVGGQNMTLDLDTGSSDLWVVSSLLPSTQKATRPASRLYDPNGKTARRLDGHSFMISYGDQSYAKGQVYLDRVAVGDLVVPNQAVEVATSMATKFVVETGHDGLFGFAASAKNSVSPKSQLTWFDNIRPTLAQPVFTCSLKRHAVGSFDFGYIDKAKYRGDIVWSNVRGHRGYWDFNPTGFAIGDGEVHQATFEAIADTGSSLWYLPRTIADAYWKQVPGSSYSTAQGAFVFPCQSKLPEMTVIVSGQPVRVPGINMNYQTVSAGTCMGGINRDFGMPFSIFGDAFLKGLFVVHEVPLKGQSRIGFAAQARSD</sequence>
<dbReference type="GO" id="GO:0004190">
    <property type="term" value="F:aspartic-type endopeptidase activity"/>
    <property type="evidence" value="ECO:0007669"/>
    <property type="project" value="UniProtKB-KW"/>
</dbReference>
<protein>
    <submittedName>
        <fullName evidence="9">Aspartic proteinase II-1</fullName>
    </submittedName>
</protein>
<dbReference type="PROSITE" id="PS51767">
    <property type="entry name" value="PEPTIDASE_A1"/>
    <property type="match status" value="1"/>
</dbReference>